<organism evidence="2 3">
    <name type="scientific">Colletotrichum godetiae</name>
    <dbReference type="NCBI Taxonomy" id="1209918"/>
    <lineage>
        <taxon>Eukaryota</taxon>
        <taxon>Fungi</taxon>
        <taxon>Dikarya</taxon>
        <taxon>Ascomycota</taxon>
        <taxon>Pezizomycotina</taxon>
        <taxon>Sordariomycetes</taxon>
        <taxon>Hypocreomycetidae</taxon>
        <taxon>Glomerellales</taxon>
        <taxon>Glomerellaceae</taxon>
        <taxon>Colletotrichum</taxon>
        <taxon>Colletotrichum acutatum species complex</taxon>
    </lineage>
</organism>
<evidence type="ECO:0000313" key="3">
    <source>
        <dbReference type="Proteomes" id="UP001224890"/>
    </source>
</evidence>
<dbReference type="GO" id="GO:0032259">
    <property type="term" value="P:methylation"/>
    <property type="evidence" value="ECO:0007669"/>
    <property type="project" value="UniProtKB-KW"/>
</dbReference>
<gene>
    <name evidence="2" type="ORF">BDP55DRAFT_183748</name>
</gene>
<dbReference type="InterPro" id="IPR029063">
    <property type="entry name" value="SAM-dependent_MTases_sf"/>
</dbReference>
<dbReference type="EMBL" id="JAHMHR010000026">
    <property type="protein sequence ID" value="KAK1674374.1"/>
    <property type="molecule type" value="Genomic_DNA"/>
</dbReference>
<accession>A0AAJ0AI87</accession>
<keyword evidence="2" id="KW-0808">Transferase</keyword>
<name>A0AAJ0AI87_9PEZI</name>
<keyword evidence="3" id="KW-1185">Reference proteome</keyword>
<dbReference type="PANTHER" id="PTHR43591">
    <property type="entry name" value="METHYLTRANSFERASE"/>
    <property type="match status" value="1"/>
</dbReference>
<dbReference type="Pfam" id="PF13489">
    <property type="entry name" value="Methyltransf_23"/>
    <property type="match status" value="1"/>
</dbReference>
<dbReference type="CDD" id="cd02440">
    <property type="entry name" value="AdoMet_MTases"/>
    <property type="match status" value="1"/>
</dbReference>
<dbReference type="Proteomes" id="UP001224890">
    <property type="component" value="Unassembled WGS sequence"/>
</dbReference>
<comment type="similarity">
    <text evidence="1">Belongs to the methyltransferase superfamily. LaeA methyltransferase family.</text>
</comment>
<dbReference type="PANTHER" id="PTHR43591:SF102">
    <property type="entry name" value="S-ADENOSYL-L-METHIONINE-DEPENDENT METHYLTRANSFERASE"/>
    <property type="match status" value="1"/>
</dbReference>
<dbReference type="RefSeq" id="XP_060428377.1">
    <property type="nucleotide sequence ID" value="XM_060565839.1"/>
</dbReference>
<evidence type="ECO:0000313" key="2">
    <source>
        <dbReference type="EMBL" id="KAK1674374.1"/>
    </source>
</evidence>
<evidence type="ECO:0000256" key="1">
    <source>
        <dbReference type="ARBA" id="ARBA00038158"/>
    </source>
</evidence>
<dbReference type="GeneID" id="85450365"/>
<dbReference type="AlphaFoldDB" id="A0AAJ0AI87"/>
<reference evidence="2" key="1">
    <citation type="submission" date="2021-06" db="EMBL/GenBank/DDBJ databases">
        <title>Comparative genomics, transcriptomics and evolutionary studies reveal genomic signatures of adaptation to plant cell wall in hemibiotrophic fungi.</title>
        <authorList>
            <consortium name="DOE Joint Genome Institute"/>
            <person name="Baroncelli R."/>
            <person name="Diaz J.F."/>
            <person name="Benocci T."/>
            <person name="Peng M."/>
            <person name="Battaglia E."/>
            <person name="Haridas S."/>
            <person name="Andreopoulos W."/>
            <person name="Labutti K."/>
            <person name="Pangilinan J."/>
            <person name="Floch G.L."/>
            <person name="Makela M.R."/>
            <person name="Henrissat B."/>
            <person name="Grigoriev I.V."/>
            <person name="Crouch J.A."/>
            <person name="De Vries R.P."/>
            <person name="Sukno S.A."/>
            <person name="Thon M.R."/>
        </authorList>
    </citation>
    <scope>NUCLEOTIDE SEQUENCE</scope>
    <source>
        <strain evidence="2">CBS 193.32</strain>
    </source>
</reference>
<sequence>MAKDARLPANNDHTDDDTYFIGGSASLRSSILNYRKENGRTYHRLSDGSYNLPNDEQEQDRLDFAHHLWKLTCDGKLCNCPKRYGARRVLDVGTGTGIWALAYADENPGAFVLGVDLSPIQPEFVPPSCHFEVDDIEKEWIWLEAFDFIFARSMNASFKTRLDFVLQAFRNLEPGGYLEMQDNVFCLLCTDGTMPEDSLIYKWSKLLVESTEQIGQPLDDAPRFKKMLEDAGFEDVHERKEIWPIGAWPAKVTKEHELGMWCQSITMESLEALSLALFTRVLGWSRARTLVFCAGAREELKQQNIHAYFDVSAVWGRKPAEK</sequence>
<protein>
    <submittedName>
        <fullName evidence="2">Methyltransferase domain-containing protein</fullName>
    </submittedName>
</protein>
<dbReference type="Gene3D" id="3.40.50.150">
    <property type="entry name" value="Vaccinia Virus protein VP39"/>
    <property type="match status" value="1"/>
</dbReference>
<dbReference type="SUPFAM" id="SSF53335">
    <property type="entry name" value="S-adenosyl-L-methionine-dependent methyltransferases"/>
    <property type="match status" value="1"/>
</dbReference>
<keyword evidence="2" id="KW-0489">Methyltransferase</keyword>
<dbReference type="GO" id="GO:0008168">
    <property type="term" value="F:methyltransferase activity"/>
    <property type="evidence" value="ECO:0007669"/>
    <property type="project" value="UniProtKB-KW"/>
</dbReference>
<comment type="caution">
    <text evidence="2">The sequence shown here is derived from an EMBL/GenBank/DDBJ whole genome shotgun (WGS) entry which is preliminary data.</text>
</comment>
<proteinExistence type="inferred from homology"/>